<feature type="compositionally biased region" description="Low complexity" evidence="1">
    <location>
        <begin position="53"/>
        <end position="68"/>
    </location>
</feature>
<dbReference type="Pfam" id="PF09073">
    <property type="entry name" value="BUD22"/>
    <property type="match status" value="1"/>
</dbReference>
<feature type="compositionally biased region" description="Basic and acidic residues" evidence="1">
    <location>
        <begin position="365"/>
        <end position="376"/>
    </location>
</feature>
<evidence type="ECO:0000259" key="2">
    <source>
        <dbReference type="Pfam" id="PF09073"/>
    </source>
</evidence>
<evidence type="ECO:0000256" key="1">
    <source>
        <dbReference type="SAM" id="MobiDB-lite"/>
    </source>
</evidence>
<dbReference type="AlphaFoldDB" id="A0A9W8HHQ9"/>
<dbReference type="Proteomes" id="UP001140217">
    <property type="component" value="Unassembled WGS sequence"/>
</dbReference>
<proteinExistence type="predicted"/>
<gene>
    <name evidence="3" type="ORF">H4R18_002382</name>
</gene>
<reference evidence="3" key="1">
    <citation type="submission" date="2022-07" db="EMBL/GenBank/DDBJ databases">
        <title>Phylogenomic reconstructions and comparative analyses of Kickxellomycotina fungi.</title>
        <authorList>
            <person name="Reynolds N.K."/>
            <person name="Stajich J.E."/>
            <person name="Barry K."/>
            <person name="Grigoriev I.V."/>
            <person name="Crous P."/>
            <person name="Smith M.E."/>
        </authorList>
    </citation>
    <scope>NUCLEOTIDE SEQUENCE</scope>
    <source>
        <strain evidence="3">NBRC 105414</strain>
    </source>
</reference>
<evidence type="ECO:0000313" key="4">
    <source>
        <dbReference type="Proteomes" id="UP001140217"/>
    </source>
</evidence>
<feature type="region of interest" description="Disordered" evidence="1">
    <location>
        <begin position="52"/>
        <end position="72"/>
    </location>
</feature>
<dbReference type="OrthoDB" id="3364872at2759"/>
<dbReference type="EMBL" id="JANBUL010000078">
    <property type="protein sequence ID" value="KAJ2782238.1"/>
    <property type="molecule type" value="Genomic_DNA"/>
</dbReference>
<feature type="compositionally biased region" description="Basic and acidic residues" evidence="1">
    <location>
        <begin position="384"/>
        <end position="396"/>
    </location>
</feature>
<feature type="compositionally biased region" description="Basic and acidic residues" evidence="1">
    <location>
        <begin position="268"/>
        <end position="278"/>
    </location>
</feature>
<feature type="compositionally biased region" description="Basic and acidic residues" evidence="1">
    <location>
        <begin position="430"/>
        <end position="454"/>
    </location>
</feature>
<name>A0A9W8HHQ9_9FUNG</name>
<evidence type="ECO:0000313" key="3">
    <source>
        <dbReference type="EMBL" id="KAJ2782238.1"/>
    </source>
</evidence>
<comment type="caution">
    <text evidence="3">The sequence shown here is derived from an EMBL/GenBank/DDBJ whole genome shotgun (WGS) entry which is preliminary data.</text>
</comment>
<dbReference type="InterPro" id="IPR015158">
    <property type="entry name" value="Bud22_dom"/>
</dbReference>
<sequence>MPPVADMWEDDKKGNLNWEISVLEAQTGKGKSMWKAKAMLAKQERVAAKRAKAAAGEETAQAEPQAAESKAEAAEERLRKLRVEKTRRKAHFVRGRAAVFMRRIVRLEKQRLLRKAKKARQRIKELKDVEGPDAERERCAAEKAISTSEADLKYVTPLPIADLAQCVMFRLLERCPQVKEIVDAVVLTPKAAEINADKRVQQHILGEAKTVKFIRDFTVDLDNALTGVDPHKMALERRRAKKAVVREERAAQKERELEAKRARAQEKKLARGLAKEDQPAADGSGDELMYVDRLGGHDSDVSISMSEDEPAPRAVTEAASKRATKAKKGRARDDYDEDDDDRFAEIYGEAGAKKNRPGQRARRKKYEEMYGDEANHVKLKRKPKKDEAVKRARKDAPGPGAKKPRRDTAGAGAGAGTGPAPQTQSVHPSWEAKRREKELLAKAKEVKGNRIVFD</sequence>
<feature type="compositionally biased region" description="Basic residues" evidence="1">
    <location>
        <begin position="353"/>
        <end position="364"/>
    </location>
</feature>
<protein>
    <recommendedName>
        <fullName evidence="2">Bud22 domain-containing protein</fullName>
    </recommendedName>
</protein>
<feature type="domain" description="Bud22" evidence="2">
    <location>
        <begin position="331"/>
        <end position="454"/>
    </location>
</feature>
<accession>A0A9W8HHQ9</accession>
<keyword evidence="4" id="KW-1185">Reference proteome</keyword>
<organism evidence="3 4">
    <name type="scientific">Coemansia javaensis</name>
    <dbReference type="NCBI Taxonomy" id="2761396"/>
    <lineage>
        <taxon>Eukaryota</taxon>
        <taxon>Fungi</taxon>
        <taxon>Fungi incertae sedis</taxon>
        <taxon>Zoopagomycota</taxon>
        <taxon>Kickxellomycotina</taxon>
        <taxon>Kickxellomycetes</taxon>
        <taxon>Kickxellales</taxon>
        <taxon>Kickxellaceae</taxon>
        <taxon>Coemansia</taxon>
    </lineage>
</organism>
<feature type="region of interest" description="Disordered" evidence="1">
    <location>
        <begin position="268"/>
        <end position="454"/>
    </location>
</feature>